<protein>
    <submittedName>
        <fullName evidence="2">Uncharacterized protein</fullName>
    </submittedName>
</protein>
<dbReference type="AlphaFoldDB" id="A0A2I2L1S3"/>
<evidence type="ECO:0000256" key="1">
    <source>
        <dbReference type="SAM" id="MobiDB-lite"/>
    </source>
</evidence>
<keyword evidence="3" id="KW-1185">Reference proteome</keyword>
<evidence type="ECO:0000313" key="2">
    <source>
        <dbReference type="EMBL" id="SNQ51817.1"/>
    </source>
</evidence>
<gene>
    <name evidence="2" type="ORF">FRACA_810008</name>
</gene>
<reference evidence="2 3" key="1">
    <citation type="submission" date="2017-06" db="EMBL/GenBank/DDBJ databases">
        <authorList>
            <person name="Kim H.J."/>
            <person name="Triplett B.A."/>
        </authorList>
    </citation>
    <scope>NUCLEOTIDE SEQUENCE [LARGE SCALE GENOMIC DNA]</scope>
    <source>
        <strain evidence="2">FRACA_ARgP5</strain>
    </source>
</reference>
<sequence length="277" mass="29300">MSAVVEPSRWAIGQFGDHAAEVMRHVVTGLARSQRAAREVQEAAEGAGAANKRPYGSMWDTRYNMVVEEFALAELPGYQPLRPKGASYSLATVNGRVLIPFRHATSLTKPIFDARLSNQIPRRVSRANGVNPAPTLFDESNDAGMASATAPEAAAVAGPTVAEVAAVAREAHLTVIYIAYVANADSDEVLAAWWGTPTSLEDDGSMTWLPESLDMSIAITTPAVGRRGDLRAVGGEATAGFAQGDLPRLAVTPRTMPADIPSSEAAESTPEAVDEDE</sequence>
<name>A0A2I2L1S3_9ACTN</name>
<evidence type="ECO:0000313" key="3">
    <source>
        <dbReference type="Proteomes" id="UP000234331"/>
    </source>
</evidence>
<accession>A0A2I2L1S3</accession>
<dbReference type="Proteomes" id="UP000234331">
    <property type="component" value="Unassembled WGS sequence"/>
</dbReference>
<dbReference type="EMBL" id="FZMO01000549">
    <property type="protein sequence ID" value="SNQ51817.1"/>
    <property type="molecule type" value="Genomic_DNA"/>
</dbReference>
<dbReference type="OrthoDB" id="4297016at2"/>
<dbReference type="RefSeq" id="WP_101836003.1">
    <property type="nucleotide sequence ID" value="NZ_FZMO01000549.1"/>
</dbReference>
<proteinExistence type="predicted"/>
<organism evidence="2 3">
    <name type="scientific">Frankia canadensis</name>
    <dbReference type="NCBI Taxonomy" id="1836972"/>
    <lineage>
        <taxon>Bacteria</taxon>
        <taxon>Bacillati</taxon>
        <taxon>Actinomycetota</taxon>
        <taxon>Actinomycetes</taxon>
        <taxon>Frankiales</taxon>
        <taxon>Frankiaceae</taxon>
        <taxon>Frankia</taxon>
    </lineage>
</organism>
<feature type="region of interest" description="Disordered" evidence="1">
    <location>
        <begin position="253"/>
        <end position="277"/>
    </location>
</feature>